<name>A0A1C5KBE7_9ACTN</name>
<evidence type="ECO:0000313" key="2">
    <source>
        <dbReference type="EMBL" id="SCG80135.1"/>
    </source>
</evidence>
<proteinExistence type="predicted"/>
<dbReference type="AlphaFoldDB" id="A0A1C5KBE7"/>
<protein>
    <submittedName>
        <fullName evidence="2">Uncharacterized protein</fullName>
    </submittedName>
</protein>
<feature type="compositionally biased region" description="Gly residues" evidence="1">
    <location>
        <begin position="17"/>
        <end position="26"/>
    </location>
</feature>
<reference evidence="2 3" key="1">
    <citation type="submission" date="2016-06" db="EMBL/GenBank/DDBJ databases">
        <authorList>
            <person name="Kjaerup R.B."/>
            <person name="Dalgaard T.S."/>
            <person name="Juul-Madsen H.R."/>
        </authorList>
    </citation>
    <scope>NUCLEOTIDE SEQUENCE [LARGE SCALE GENOMIC DNA]</scope>
    <source>
        <strain evidence="2 3">DSM 43904</strain>
    </source>
</reference>
<gene>
    <name evidence="2" type="ORF">GA0070609_6267</name>
</gene>
<dbReference type="EMBL" id="LT607750">
    <property type="protein sequence ID" value="SCG80135.1"/>
    <property type="molecule type" value="Genomic_DNA"/>
</dbReference>
<evidence type="ECO:0000313" key="3">
    <source>
        <dbReference type="Proteomes" id="UP000198217"/>
    </source>
</evidence>
<sequence>MRSHEESAANWESVTAGGAGTAGPGENGQAIGPNERRPARSMRSGRASWCPVGRDRSGQLPAGVTYTMAYELSFAAFLMTIETP</sequence>
<keyword evidence="3" id="KW-1185">Reference proteome</keyword>
<organism evidence="2 3">
    <name type="scientific">Micromonospora echinaurantiaca</name>
    <dbReference type="NCBI Taxonomy" id="47857"/>
    <lineage>
        <taxon>Bacteria</taxon>
        <taxon>Bacillati</taxon>
        <taxon>Actinomycetota</taxon>
        <taxon>Actinomycetes</taxon>
        <taxon>Micromonosporales</taxon>
        <taxon>Micromonosporaceae</taxon>
        <taxon>Micromonospora</taxon>
    </lineage>
</organism>
<evidence type="ECO:0000256" key="1">
    <source>
        <dbReference type="SAM" id="MobiDB-lite"/>
    </source>
</evidence>
<accession>A0A1C5KBE7</accession>
<dbReference type="Proteomes" id="UP000198217">
    <property type="component" value="Chromosome I"/>
</dbReference>
<feature type="region of interest" description="Disordered" evidence="1">
    <location>
        <begin position="1"/>
        <end position="54"/>
    </location>
</feature>